<keyword evidence="2" id="KW-0328">Glycosyltransferase</keyword>
<dbReference type="EMBL" id="BAAANC010000004">
    <property type="protein sequence ID" value="GAA1557375.1"/>
    <property type="molecule type" value="Genomic_DNA"/>
</dbReference>
<dbReference type="InterPro" id="IPR048284">
    <property type="entry name" value="EryCIII-like_N"/>
</dbReference>
<dbReference type="PANTHER" id="PTHR48050">
    <property type="entry name" value="STEROL 3-BETA-GLUCOSYLTRANSFERASE"/>
    <property type="match status" value="1"/>
</dbReference>
<protein>
    <submittedName>
        <fullName evidence="6">Glycosyltransferase</fullName>
    </submittedName>
</protein>
<evidence type="ECO:0000259" key="5">
    <source>
        <dbReference type="Pfam" id="PF21036"/>
    </source>
</evidence>
<proteinExistence type="inferred from homology"/>
<feature type="domain" description="Erythromycin biosynthesis protein CIII-like C-terminal" evidence="4">
    <location>
        <begin position="228"/>
        <end position="364"/>
    </location>
</feature>
<dbReference type="PANTHER" id="PTHR48050:SF13">
    <property type="entry name" value="STEROL 3-BETA-GLUCOSYLTRANSFERASE UGT80A2"/>
    <property type="match status" value="1"/>
</dbReference>
<organism evidence="6 7">
    <name type="scientific">Kribbella lupini</name>
    <dbReference type="NCBI Taxonomy" id="291602"/>
    <lineage>
        <taxon>Bacteria</taxon>
        <taxon>Bacillati</taxon>
        <taxon>Actinomycetota</taxon>
        <taxon>Actinomycetes</taxon>
        <taxon>Propionibacteriales</taxon>
        <taxon>Kribbellaceae</taxon>
        <taxon>Kribbella</taxon>
    </lineage>
</organism>
<dbReference type="InterPro" id="IPR002213">
    <property type="entry name" value="UDP_glucos_trans"/>
</dbReference>
<evidence type="ECO:0000256" key="3">
    <source>
        <dbReference type="ARBA" id="ARBA00022679"/>
    </source>
</evidence>
<reference evidence="7" key="1">
    <citation type="journal article" date="2019" name="Int. J. Syst. Evol. Microbiol.">
        <title>The Global Catalogue of Microorganisms (GCM) 10K type strain sequencing project: providing services to taxonomists for standard genome sequencing and annotation.</title>
        <authorList>
            <consortium name="The Broad Institute Genomics Platform"/>
            <consortium name="The Broad Institute Genome Sequencing Center for Infectious Disease"/>
            <person name="Wu L."/>
            <person name="Ma J."/>
        </authorList>
    </citation>
    <scope>NUCLEOTIDE SEQUENCE [LARGE SCALE GENOMIC DNA]</scope>
    <source>
        <strain evidence="7">JCM 14303</strain>
    </source>
</reference>
<dbReference type="Pfam" id="PF21036">
    <property type="entry name" value="EryCIII-like_N"/>
    <property type="match status" value="1"/>
</dbReference>
<dbReference type="Proteomes" id="UP001500363">
    <property type="component" value="Unassembled WGS sequence"/>
</dbReference>
<accession>A0ABP4N7W4</accession>
<evidence type="ECO:0000256" key="1">
    <source>
        <dbReference type="ARBA" id="ARBA00006962"/>
    </source>
</evidence>
<comment type="caution">
    <text evidence="6">The sequence shown here is derived from an EMBL/GenBank/DDBJ whole genome shotgun (WGS) entry which is preliminary data.</text>
</comment>
<evidence type="ECO:0000259" key="4">
    <source>
        <dbReference type="Pfam" id="PF06722"/>
    </source>
</evidence>
<keyword evidence="7" id="KW-1185">Reference proteome</keyword>
<evidence type="ECO:0000313" key="6">
    <source>
        <dbReference type="EMBL" id="GAA1557375.1"/>
    </source>
</evidence>
<feature type="domain" description="Erythromycin biosynthesis protein CIII-like N-terminal" evidence="5">
    <location>
        <begin position="23"/>
        <end position="133"/>
    </location>
</feature>
<dbReference type="InterPro" id="IPR050426">
    <property type="entry name" value="Glycosyltransferase_28"/>
</dbReference>
<name>A0ABP4N7W4_9ACTN</name>
<dbReference type="RefSeq" id="WP_344182479.1">
    <property type="nucleotide sequence ID" value="NZ_BAAANC010000004.1"/>
</dbReference>
<evidence type="ECO:0000313" key="7">
    <source>
        <dbReference type="Proteomes" id="UP001500363"/>
    </source>
</evidence>
<sequence>MRILFTFIGGIGHFRPLVPIARAVEAAGHEVRVAGSGKVTPTVEAAGFTTFATSGPRLADAPPLVPEPLTPADPAAEEQHFASAFGGRGARRHASALLEIAASWKPDVIVRDEADFGSAVAAEKLGIPCTTVLVLASGALLRKDLLAGPLGEVRAEHQLPPDPDLTFLDRGLILSPFPPSFRHPSFPLPPNTFSYRTAEIPPAQPHPPTVYFTLGTVFQPDADDLFTRVLTGLRDLTADVVVTVGERNDPAALGAQPPHVRIERFIPQEDLLPTCDLVISHGGSGSILGTLAHGLPSIVLPLGADQPHNAQRIVTLGAGLALDPVALTPAEVTQAAASVLADSNYTQAAQRLQAELSTLPDVSRTVPLIESLS</sequence>
<dbReference type="Gene3D" id="3.40.50.2000">
    <property type="entry name" value="Glycogen Phosphorylase B"/>
    <property type="match status" value="2"/>
</dbReference>
<dbReference type="SUPFAM" id="SSF53756">
    <property type="entry name" value="UDP-Glycosyltransferase/glycogen phosphorylase"/>
    <property type="match status" value="1"/>
</dbReference>
<dbReference type="CDD" id="cd03784">
    <property type="entry name" value="GT1_Gtf-like"/>
    <property type="match status" value="1"/>
</dbReference>
<comment type="similarity">
    <text evidence="1">Belongs to the glycosyltransferase 28 family.</text>
</comment>
<evidence type="ECO:0000256" key="2">
    <source>
        <dbReference type="ARBA" id="ARBA00022676"/>
    </source>
</evidence>
<keyword evidence="3" id="KW-0808">Transferase</keyword>
<dbReference type="InterPro" id="IPR010610">
    <property type="entry name" value="EryCIII-like_C"/>
</dbReference>
<gene>
    <name evidence="6" type="ORF">GCM10009741_72670</name>
</gene>
<dbReference type="Pfam" id="PF06722">
    <property type="entry name" value="EryCIII-like_C"/>
    <property type="match status" value="1"/>
</dbReference>